<feature type="transmembrane region" description="Helical" evidence="1">
    <location>
        <begin position="148"/>
        <end position="168"/>
    </location>
</feature>
<keyword evidence="1" id="KW-1133">Transmembrane helix</keyword>
<keyword evidence="1" id="KW-0812">Transmembrane</keyword>
<accession>A0AAE0FHC2</accession>
<dbReference type="Proteomes" id="UP001190700">
    <property type="component" value="Unassembled WGS sequence"/>
</dbReference>
<proteinExistence type="predicted"/>
<name>A0AAE0FHC2_9CHLO</name>
<feature type="transmembrane region" description="Helical" evidence="1">
    <location>
        <begin position="394"/>
        <end position="411"/>
    </location>
</feature>
<feature type="transmembrane region" description="Helical" evidence="1">
    <location>
        <begin position="220"/>
        <end position="242"/>
    </location>
</feature>
<feature type="transmembrane region" description="Helical" evidence="1">
    <location>
        <begin position="417"/>
        <end position="439"/>
    </location>
</feature>
<feature type="transmembrane region" description="Helical" evidence="1">
    <location>
        <begin position="80"/>
        <end position="102"/>
    </location>
</feature>
<dbReference type="PANTHER" id="PTHR16189">
    <property type="entry name" value="TRANSMEMBRANE PROTEIN 104-RELATED"/>
    <property type="match status" value="1"/>
</dbReference>
<dbReference type="AlphaFoldDB" id="A0AAE0FHC2"/>
<feature type="transmembrane region" description="Helical" evidence="1">
    <location>
        <begin position="254"/>
        <end position="273"/>
    </location>
</feature>
<keyword evidence="3" id="KW-1185">Reference proteome</keyword>
<dbReference type="PANTHER" id="PTHR16189:SF2">
    <property type="entry name" value="AMINO ACID TRANSPORTER TRANSMEMBRANE DOMAIN-CONTAINING PROTEIN"/>
    <property type="match status" value="1"/>
</dbReference>
<sequence>MGANQQSSDTSPQPNFQPDLLSTGVNVPLVQGHTDSTGAHDDLNFDKRTVTYFGAYCTGINYIIGIGILTMPTVYVNAGIILSTGCLLLATLVSYLSVLWLLEAGARAEGLNSRSPHDNLPNNQISFRKYEVAELCSIFLSPQYGTSVYNGILSVYMVVCLWAFAAAAGNTGSRTICSFAGEDSDCSYYFPCLISYGCLTTVFTVRGLKEQVRYQQFLTCYRFFALIVIIGVSVYGLAASVNLNGEPVRTHFPATNWSAFSAVFSTSVFAQLLHHSVPGISQPVKNKLLLPRLFRYTLGTTFGLYTILSTSSALFFGEDLEDLVTLNFEEFNGFRKHGTQAPAWALILRYMVLLFPILDLCSLGPLAGITLSENILAAATENSLRSFGARNMRVASRLTVATLPVILAAFFDNITRIVNIAGTLGFFIAFTVPALLQVGSFKVCLSKNKSIQEPEVVFSLLGKPGNGPGLLSRALGDVALLADAKVCSRDELRGEAEILPLRALRDYFGTCIG</sequence>
<feature type="transmembrane region" description="Helical" evidence="1">
    <location>
        <begin position="53"/>
        <end position="74"/>
    </location>
</feature>
<organism evidence="2 3">
    <name type="scientific">Cymbomonas tetramitiformis</name>
    <dbReference type="NCBI Taxonomy" id="36881"/>
    <lineage>
        <taxon>Eukaryota</taxon>
        <taxon>Viridiplantae</taxon>
        <taxon>Chlorophyta</taxon>
        <taxon>Pyramimonadophyceae</taxon>
        <taxon>Pyramimonadales</taxon>
        <taxon>Pyramimonadaceae</taxon>
        <taxon>Cymbomonas</taxon>
    </lineage>
</organism>
<evidence type="ECO:0008006" key="4">
    <source>
        <dbReference type="Google" id="ProtNLM"/>
    </source>
</evidence>
<feature type="transmembrane region" description="Helical" evidence="1">
    <location>
        <begin position="188"/>
        <end position="208"/>
    </location>
</feature>
<gene>
    <name evidence="2" type="ORF">CYMTET_31252</name>
</gene>
<dbReference type="EMBL" id="LGRX02018474">
    <property type="protein sequence ID" value="KAK3259764.1"/>
    <property type="molecule type" value="Genomic_DNA"/>
</dbReference>
<feature type="transmembrane region" description="Helical" evidence="1">
    <location>
        <begin position="341"/>
        <end position="361"/>
    </location>
</feature>
<reference evidence="2 3" key="1">
    <citation type="journal article" date="2015" name="Genome Biol. Evol.">
        <title>Comparative Genomics of a Bacterivorous Green Alga Reveals Evolutionary Causalities and Consequences of Phago-Mixotrophic Mode of Nutrition.</title>
        <authorList>
            <person name="Burns J.A."/>
            <person name="Paasch A."/>
            <person name="Narechania A."/>
            <person name="Kim E."/>
        </authorList>
    </citation>
    <scope>NUCLEOTIDE SEQUENCE [LARGE SCALE GENOMIC DNA]</scope>
    <source>
        <strain evidence="2 3">PLY_AMNH</strain>
    </source>
</reference>
<keyword evidence="1" id="KW-0472">Membrane</keyword>
<comment type="caution">
    <text evidence="2">The sequence shown here is derived from an EMBL/GenBank/DDBJ whole genome shotgun (WGS) entry which is preliminary data.</text>
</comment>
<dbReference type="Gene3D" id="1.20.1740.10">
    <property type="entry name" value="Amino acid/polyamine transporter I"/>
    <property type="match status" value="1"/>
</dbReference>
<evidence type="ECO:0000313" key="3">
    <source>
        <dbReference type="Proteomes" id="UP001190700"/>
    </source>
</evidence>
<evidence type="ECO:0000313" key="2">
    <source>
        <dbReference type="EMBL" id="KAK3259764.1"/>
    </source>
</evidence>
<evidence type="ECO:0000256" key="1">
    <source>
        <dbReference type="SAM" id="Phobius"/>
    </source>
</evidence>
<feature type="transmembrane region" description="Helical" evidence="1">
    <location>
        <begin position="293"/>
        <end position="316"/>
    </location>
</feature>
<protein>
    <recommendedName>
        <fullName evidence="4">Amino acid transporter transmembrane domain-containing protein</fullName>
    </recommendedName>
</protein>